<evidence type="ECO:0000313" key="4">
    <source>
        <dbReference type="EMBL" id="TQV87108.1"/>
    </source>
</evidence>
<dbReference type="InterPro" id="IPR020845">
    <property type="entry name" value="AMP-binding_CS"/>
</dbReference>
<proteinExistence type="predicted"/>
<gene>
    <name evidence="4" type="ORF">FLL46_14990</name>
</gene>
<evidence type="ECO:0000259" key="3">
    <source>
        <dbReference type="PROSITE" id="PS50075"/>
    </source>
</evidence>
<dbReference type="InterPro" id="IPR000873">
    <property type="entry name" value="AMP-dep_synth/lig_dom"/>
</dbReference>
<dbReference type="PROSITE" id="PS50075">
    <property type="entry name" value="CARRIER"/>
    <property type="match status" value="1"/>
</dbReference>
<dbReference type="NCBIfam" id="TIGR01733">
    <property type="entry name" value="AA-adenyl-dom"/>
    <property type="match status" value="1"/>
</dbReference>
<dbReference type="EMBL" id="VIKS01000009">
    <property type="protein sequence ID" value="TQV87108.1"/>
    <property type="molecule type" value="Genomic_DNA"/>
</dbReference>
<evidence type="ECO:0000256" key="2">
    <source>
        <dbReference type="ARBA" id="ARBA00022553"/>
    </source>
</evidence>
<keyword evidence="5" id="KW-1185">Reference proteome</keyword>
<accession>A0A545UCB4</accession>
<dbReference type="Gene3D" id="3.30.300.30">
    <property type="match status" value="1"/>
</dbReference>
<reference evidence="4 5" key="1">
    <citation type="submission" date="2019-07" db="EMBL/GenBank/DDBJ databases">
        <title>Draft genome for Aliikangiella sp. M105.</title>
        <authorList>
            <person name="Wang G."/>
        </authorList>
    </citation>
    <scope>NUCLEOTIDE SEQUENCE [LARGE SCALE GENOMIC DNA]</scope>
    <source>
        <strain evidence="4 5">M105</strain>
    </source>
</reference>
<dbReference type="OrthoDB" id="9757559at2"/>
<dbReference type="GO" id="GO:0043041">
    <property type="term" value="P:amino acid activation for nonribosomal peptide biosynthetic process"/>
    <property type="evidence" value="ECO:0007669"/>
    <property type="project" value="TreeGrafter"/>
</dbReference>
<dbReference type="GO" id="GO:0044550">
    <property type="term" value="P:secondary metabolite biosynthetic process"/>
    <property type="evidence" value="ECO:0007669"/>
    <property type="project" value="TreeGrafter"/>
</dbReference>
<organism evidence="4 5">
    <name type="scientific">Aliikangiella coralliicola</name>
    <dbReference type="NCBI Taxonomy" id="2592383"/>
    <lineage>
        <taxon>Bacteria</taxon>
        <taxon>Pseudomonadati</taxon>
        <taxon>Pseudomonadota</taxon>
        <taxon>Gammaproteobacteria</taxon>
        <taxon>Oceanospirillales</taxon>
        <taxon>Pleioneaceae</taxon>
        <taxon>Aliikangiella</taxon>
    </lineage>
</organism>
<name>A0A545UCB4_9GAMM</name>
<dbReference type="Pfam" id="PF00501">
    <property type="entry name" value="AMP-binding"/>
    <property type="match status" value="1"/>
</dbReference>
<dbReference type="InterPro" id="IPR023213">
    <property type="entry name" value="CAT-like_dom_sf"/>
</dbReference>
<dbReference type="SUPFAM" id="SSF47336">
    <property type="entry name" value="ACP-like"/>
    <property type="match status" value="1"/>
</dbReference>
<evidence type="ECO:0000256" key="1">
    <source>
        <dbReference type="ARBA" id="ARBA00022450"/>
    </source>
</evidence>
<dbReference type="InterPro" id="IPR020806">
    <property type="entry name" value="PKS_PP-bd"/>
</dbReference>
<dbReference type="InterPro" id="IPR001242">
    <property type="entry name" value="Condensation_dom"/>
</dbReference>
<dbReference type="Gene3D" id="1.10.1200.10">
    <property type="entry name" value="ACP-like"/>
    <property type="match status" value="1"/>
</dbReference>
<sequence length="1103" mass="121801">MSKPSLPKPGLSKSGLSKPSLPKISNYQFLSAAQLGIWSGQRLNLKSSVYNAAECIEIIGPLDVDTFVEAVREVAKQADTLHCRFVQTDNVPRLFVDEKRDVVVEVIDISEQSMPRDYVQQLSQQDLATVVDLEEGPLYREVLLVAGPRHFFWYQRAHHIALDGYAFSMLARNVSEHYQLLSGKGKSLNAERAVYFSPIERALNEDKDYRASDKFVRDKTFWQSYLSDMPTPVSLAKSNNAAMTNVIKRHTGELSVSFLDKLKKLASQKNLAWPDILIASFAAYLARAQRCEEVVLGLPVMNRLGSATIKIPAMVMNIIPLRVAVDGEQSIIDIANNVAGQIRLGRKHHRYRYEDMRRDSNLIGGGKKLFGPVINVMPFDYQLNFGDCESRAHNISAGPVEDLSIGIYARADGNALRVDFDANPELYGDLSLQQHYSSWISCLQQWLQEPAAFCKNILIDAELGNLEAHLISGAELAAPTRSIVADIFKWVETEPDTIALIDGDNNLTYQSLWQNAQQIAVRLTRNGVTEGDNVAIYMPRGKFGIVAILGCLLAGACFVPVDPNGPKQRAMHILNDISVKAVLSSGEHLSCESIADYPVLSVEDELLTPVECSPLNINLDSNAYIMYTSGTTGQPKGVQTSHGALAHFARSAASYYQVSKNDRMLQFAPLTFDALIEEVFVTLVSGAALVLRNDRMLQSFEEMLSGCQYHQVTLMDLPTAYWHEMALSLCQNEPAENQLPTSLRGIIIGGEAALPERVSSWCERFPDVDLWNTYGPTETTVVATAAKLSGGNLNQQVEKAMKSVSIGLPLPGYHALILDEKGYPVPKGVEGELFISGPALSSGYINRAEETAKRFVEIKHWDSPVKAYRTGDKVCLVQCKNDSQLTTSEQLFYLGRVDDEFKISGHRVSPVEIENVILTFSGIEQAAVIGHVLQGGVRRLVAHLVVAQGAELTSQENGFAALKQHLGQFLASAVIPSEYLLVDKLPKNSSGKIDRKQLHADYLAQAERFDFTALSSEEKAVIQCWQEILGRQSIQLQDDFFILGGQSLQTIQVASRLSSALSLDISVADIFEYPTASELAGFISAKLTNAELTSEEDLVEMVW</sequence>
<dbReference type="InterPro" id="IPR036736">
    <property type="entry name" value="ACP-like_sf"/>
</dbReference>
<dbReference type="GO" id="GO:0031177">
    <property type="term" value="F:phosphopantetheine binding"/>
    <property type="evidence" value="ECO:0007669"/>
    <property type="project" value="InterPro"/>
</dbReference>
<dbReference type="Gene3D" id="3.40.50.12780">
    <property type="entry name" value="N-terminal domain of ligase-like"/>
    <property type="match status" value="1"/>
</dbReference>
<dbReference type="InterPro" id="IPR025110">
    <property type="entry name" value="AMP-bd_C"/>
</dbReference>
<dbReference type="Proteomes" id="UP000315439">
    <property type="component" value="Unassembled WGS sequence"/>
</dbReference>
<feature type="domain" description="Carrier" evidence="3">
    <location>
        <begin position="1012"/>
        <end position="1087"/>
    </location>
</feature>
<protein>
    <submittedName>
        <fullName evidence="4">Amino acid adenylation domain-containing protein</fullName>
    </submittedName>
</protein>
<dbReference type="InterPro" id="IPR010071">
    <property type="entry name" value="AA_adenyl_dom"/>
</dbReference>
<keyword evidence="1" id="KW-0596">Phosphopantetheine</keyword>
<dbReference type="GO" id="GO:0005737">
    <property type="term" value="C:cytoplasm"/>
    <property type="evidence" value="ECO:0007669"/>
    <property type="project" value="TreeGrafter"/>
</dbReference>
<dbReference type="InterPro" id="IPR042099">
    <property type="entry name" value="ANL_N_sf"/>
</dbReference>
<dbReference type="Gene3D" id="3.30.559.30">
    <property type="entry name" value="Nonribosomal peptide synthetase, condensation domain"/>
    <property type="match status" value="1"/>
</dbReference>
<dbReference type="InterPro" id="IPR009081">
    <property type="entry name" value="PP-bd_ACP"/>
</dbReference>
<dbReference type="PROSITE" id="PS00455">
    <property type="entry name" value="AMP_BINDING"/>
    <property type="match status" value="1"/>
</dbReference>
<dbReference type="PANTHER" id="PTHR45527:SF1">
    <property type="entry name" value="FATTY ACID SYNTHASE"/>
    <property type="match status" value="1"/>
</dbReference>
<keyword evidence="2" id="KW-0597">Phosphoprotein</keyword>
<dbReference type="RefSeq" id="WP_142932112.1">
    <property type="nucleotide sequence ID" value="NZ_ML660165.1"/>
</dbReference>
<dbReference type="PANTHER" id="PTHR45527">
    <property type="entry name" value="NONRIBOSOMAL PEPTIDE SYNTHETASE"/>
    <property type="match status" value="1"/>
</dbReference>
<dbReference type="Pfam" id="PF00668">
    <property type="entry name" value="Condensation"/>
    <property type="match status" value="1"/>
</dbReference>
<dbReference type="Gene3D" id="3.30.559.10">
    <property type="entry name" value="Chloramphenicol acetyltransferase-like domain"/>
    <property type="match status" value="1"/>
</dbReference>
<comment type="caution">
    <text evidence="4">The sequence shown here is derived from an EMBL/GenBank/DDBJ whole genome shotgun (WGS) entry which is preliminary data.</text>
</comment>
<evidence type="ECO:0000313" key="5">
    <source>
        <dbReference type="Proteomes" id="UP000315439"/>
    </source>
</evidence>
<dbReference type="Pfam" id="PF00550">
    <property type="entry name" value="PP-binding"/>
    <property type="match status" value="1"/>
</dbReference>
<dbReference type="AlphaFoldDB" id="A0A545UCB4"/>
<dbReference type="CDD" id="cd05930">
    <property type="entry name" value="A_NRPS"/>
    <property type="match status" value="1"/>
</dbReference>
<dbReference type="SMART" id="SM00823">
    <property type="entry name" value="PKS_PP"/>
    <property type="match status" value="1"/>
</dbReference>
<dbReference type="Pfam" id="PF13193">
    <property type="entry name" value="AMP-binding_C"/>
    <property type="match status" value="1"/>
</dbReference>
<dbReference type="GO" id="GO:0003824">
    <property type="term" value="F:catalytic activity"/>
    <property type="evidence" value="ECO:0007669"/>
    <property type="project" value="InterPro"/>
</dbReference>
<dbReference type="InterPro" id="IPR045851">
    <property type="entry name" value="AMP-bd_C_sf"/>
</dbReference>
<dbReference type="SUPFAM" id="SSF52777">
    <property type="entry name" value="CoA-dependent acyltransferases"/>
    <property type="match status" value="2"/>
</dbReference>
<dbReference type="SUPFAM" id="SSF56801">
    <property type="entry name" value="Acetyl-CoA synthetase-like"/>
    <property type="match status" value="1"/>
</dbReference>